<evidence type="ECO:0000313" key="1">
    <source>
        <dbReference type="EMBL" id="CAD8197393.1"/>
    </source>
</evidence>
<keyword evidence="2" id="KW-1185">Reference proteome</keyword>
<dbReference type="AlphaFoldDB" id="A0A8S1X8T0"/>
<protein>
    <submittedName>
        <fullName evidence="1">Uncharacterized protein</fullName>
    </submittedName>
</protein>
<sequence length="59" mass="7065">MKNFLDCIIGNIIIFSQQQFESVIKIKEIIYIKLLCLIYLEKQFSQELKRQLTITQNND</sequence>
<name>A0A8S1X8T0_PAROT</name>
<evidence type="ECO:0000313" key="2">
    <source>
        <dbReference type="Proteomes" id="UP000683925"/>
    </source>
</evidence>
<reference evidence="1" key="1">
    <citation type="submission" date="2021-01" db="EMBL/GenBank/DDBJ databases">
        <authorList>
            <consortium name="Genoscope - CEA"/>
            <person name="William W."/>
        </authorList>
    </citation>
    <scope>NUCLEOTIDE SEQUENCE</scope>
</reference>
<proteinExistence type="predicted"/>
<dbReference type="Proteomes" id="UP000683925">
    <property type="component" value="Unassembled WGS sequence"/>
</dbReference>
<organism evidence="1 2">
    <name type="scientific">Paramecium octaurelia</name>
    <dbReference type="NCBI Taxonomy" id="43137"/>
    <lineage>
        <taxon>Eukaryota</taxon>
        <taxon>Sar</taxon>
        <taxon>Alveolata</taxon>
        <taxon>Ciliophora</taxon>
        <taxon>Intramacronucleata</taxon>
        <taxon>Oligohymenophorea</taxon>
        <taxon>Peniculida</taxon>
        <taxon>Parameciidae</taxon>
        <taxon>Paramecium</taxon>
    </lineage>
</organism>
<comment type="caution">
    <text evidence="1">The sequence shown here is derived from an EMBL/GenBank/DDBJ whole genome shotgun (WGS) entry which is preliminary data.</text>
</comment>
<dbReference type="EMBL" id="CAJJDP010000114">
    <property type="protein sequence ID" value="CAD8197393.1"/>
    <property type="molecule type" value="Genomic_DNA"/>
</dbReference>
<accession>A0A8S1X8T0</accession>
<gene>
    <name evidence="1" type="ORF">POCTA_138.1.T1140089</name>
</gene>